<reference evidence="2" key="2">
    <citation type="submission" date="2023-05" db="EMBL/GenBank/DDBJ databases">
        <authorList>
            <consortium name="Lawrence Berkeley National Laboratory"/>
            <person name="Steindorff A."/>
            <person name="Hensen N."/>
            <person name="Bonometti L."/>
            <person name="Westerberg I."/>
            <person name="Brannstrom I.O."/>
            <person name="Guillou S."/>
            <person name="Cros-Aarteil S."/>
            <person name="Calhoun S."/>
            <person name="Haridas S."/>
            <person name="Kuo A."/>
            <person name="Mondo S."/>
            <person name="Pangilinan J."/>
            <person name="Riley R."/>
            <person name="Labutti K."/>
            <person name="Andreopoulos B."/>
            <person name="Lipzen A."/>
            <person name="Chen C."/>
            <person name="Yanf M."/>
            <person name="Daum C."/>
            <person name="Ng V."/>
            <person name="Clum A."/>
            <person name="Ohm R."/>
            <person name="Martin F."/>
            <person name="Silar P."/>
            <person name="Natvig D."/>
            <person name="Lalanne C."/>
            <person name="Gautier V."/>
            <person name="Ament-Velasquez S.L."/>
            <person name="Kruys A."/>
            <person name="Hutchinson M.I."/>
            <person name="Powell A.J."/>
            <person name="Barry K."/>
            <person name="Miller A.N."/>
            <person name="Grigoriev I.V."/>
            <person name="Debuchy R."/>
            <person name="Gladieux P."/>
            <person name="Thoren M.H."/>
            <person name="Johannesson H."/>
        </authorList>
    </citation>
    <scope>NUCLEOTIDE SEQUENCE</scope>
    <source>
        <strain evidence="2">PSN243</strain>
    </source>
</reference>
<organism evidence="2 3">
    <name type="scientific">Podospora aff. communis PSN243</name>
    <dbReference type="NCBI Taxonomy" id="3040156"/>
    <lineage>
        <taxon>Eukaryota</taxon>
        <taxon>Fungi</taxon>
        <taxon>Dikarya</taxon>
        <taxon>Ascomycota</taxon>
        <taxon>Pezizomycotina</taxon>
        <taxon>Sordariomycetes</taxon>
        <taxon>Sordariomycetidae</taxon>
        <taxon>Sordariales</taxon>
        <taxon>Podosporaceae</taxon>
        <taxon>Podospora</taxon>
    </lineage>
</organism>
<feature type="signal peptide" evidence="1">
    <location>
        <begin position="1"/>
        <end position="19"/>
    </location>
</feature>
<sequence length="265" mass="28630">MQFLNIGFATAALLGMSVANPISPTVTANSLNPFGFPEPSSVHSVQSTVAPPEPTKPAIVEAAAAALTEMVVHVTNQAGVDISTHHVKASAAPEGLIDGGGSGILPSAAVGKFTIKNGYHGTMFANRFDWGQQGTNTPESQVEVNFQPEKKEETDPKVTIEVSYVVGFTYPIVCFCSDGAFQSGCDINLWEYKKADGTHNKCLEENTVGSCVNPAGKPENQDDRDPFFAPCAVRRKGVYIPCRQCCKRARQVLHWNLQLHEPRQR</sequence>
<dbReference type="AlphaFoldDB" id="A0AAV9GDY3"/>
<protein>
    <submittedName>
        <fullName evidence="2">Uncharacterized protein</fullName>
    </submittedName>
</protein>
<keyword evidence="3" id="KW-1185">Reference proteome</keyword>
<reference evidence="2" key="1">
    <citation type="journal article" date="2023" name="Mol. Phylogenet. Evol.">
        <title>Genome-scale phylogeny and comparative genomics of the fungal order Sordariales.</title>
        <authorList>
            <person name="Hensen N."/>
            <person name="Bonometti L."/>
            <person name="Westerberg I."/>
            <person name="Brannstrom I.O."/>
            <person name="Guillou S."/>
            <person name="Cros-Aarteil S."/>
            <person name="Calhoun S."/>
            <person name="Haridas S."/>
            <person name="Kuo A."/>
            <person name="Mondo S."/>
            <person name="Pangilinan J."/>
            <person name="Riley R."/>
            <person name="LaButti K."/>
            <person name="Andreopoulos B."/>
            <person name="Lipzen A."/>
            <person name="Chen C."/>
            <person name="Yan M."/>
            <person name="Daum C."/>
            <person name="Ng V."/>
            <person name="Clum A."/>
            <person name="Steindorff A."/>
            <person name="Ohm R.A."/>
            <person name="Martin F."/>
            <person name="Silar P."/>
            <person name="Natvig D.O."/>
            <person name="Lalanne C."/>
            <person name="Gautier V."/>
            <person name="Ament-Velasquez S.L."/>
            <person name="Kruys A."/>
            <person name="Hutchinson M.I."/>
            <person name="Powell A.J."/>
            <person name="Barry K."/>
            <person name="Miller A.N."/>
            <person name="Grigoriev I.V."/>
            <person name="Debuchy R."/>
            <person name="Gladieux P."/>
            <person name="Hiltunen Thoren M."/>
            <person name="Johannesson H."/>
        </authorList>
    </citation>
    <scope>NUCLEOTIDE SEQUENCE</scope>
    <source>
        <strain evidence="2">PSN243</strain>
    </source>
</reference>
<accession>A0AAV9GDY3</accession>
<gene>
    <name evidence="2" type="ORF">QBC34DRAFT_470821</name>
</gene>
<keyword evidence="1" id="KW-0732">Signal</keyword>
<proteinExistence type="predicted"/>
<feature type="chain" id="PRO_5044024044" evidence="1">
    <location>
        <begin position="20"/>
        <end position="265"/>
    </location>
</feature>
<evidence type="ECO:0000256" key="1">
    <source>
        <dbReference type="SAM" id="SignalP"/>
    </source>
</evidence>
<evidence type="ECO:0000313" key="2">
    <source>
        <dbReference type="EMBL" id="KAK4445876.1"/>
    </source>
</evidence>
<evidence type="ECO:0000313" key="3">
    <source>
        <dbReference type="Proteomes" id="UP001321760"/>
    </source>
</evidence>
<comment type="caution">
    <text evidence="2">The sequence shown here is derived from an EMBL/GenBank/DDBJ whole genome shotgun (WGS) entry which is preliminary data.</text>
</comment>
<name>A0AAV9GDY3_9PEZI</name>
<dbReference type="EMBL" id="MU865961">
    <property type="protein sequence ID" value="KAK4445876.1"/>
    <property type="molecule type" value="Genomic_DNA"/>
</dbReference>
<dbReference type="Proteomes" id="UP001321760">
    <property type="component" value="Unassembled WGS sequence"/>
</dbReference>